<dbReference type="Gene3D" id="2.60.120.200">
    <property type="match status" value="1"/>
</dbReference>
<dbReference type="InterPro" id="IPR013320">
    <property type="entry name" value="ConA-like_dom_sf"/>
</dbReference>
<sequence>MANNEWLYWSYVKDSSGQAMFINGVKLTPTSSNNGGSNNLSLTPPTDDLGSIGEWYAWDTANWDSENGIIGEMRISNVARVASTASSFNPAYASTGKPTAQLTSDANTKMLLIPPASGSTFTDSSGTQTLTVITSIYGAGTPVPPVLVSVP</sequence>
<dbReference type="EMBL" id="CAEZYV010000126">
    <property type="protein sequence ID" value="CAB4741455.1"/>
    <property type="molecule type" value="Genomic_DNA"/>
</dbReference>
<name>A0A6J6T3C6_9ZZZZ</name>
<gene>
    <name evidence="1" type="ORF">UFOPK2788_00803</name>
</gene>
<dbReference type="SUPFAM" id="SSF49899">
    <property type="entry name" value="Concanavalin A-like lectins/glucanases"/>
    <property type="match status" value="1"/>
</dbReference>
<protein>
    <submittedName>
        <fullName evidence="1">Unannotated protein</fullName>
    </submittedName>
</protein>
<reference evidence="1" key="1">
    <citation type="submission" date="2020-05" db="EMBL/GenBank/DDBJ databases">
        <authorList>
            <person name="Chiriac C."/>
            <person name="Salcher M."/>
            <person name="Ghai R."/>
            <person name="Kavagutti S V."/>
        </authorList>
    </citation>
    <scope>NUCLEOTIDE SEQUENCE</scope>
</reference>
<evidence type="ECO:0000313" key="1">
    <source>
        <dbReference type="EMBL" id="CAB4741455.1"/>
    </source>
</evidence>
<proteinExistence type="predicted"/>
<accession>A0A6J6T3C6</accession>
<organism evidence="1">
    <name type="scientific">freshwater metagenome</name>
    <dbReference type="NCBI Taxonomy" id="449393"/>
    <lineage>
        <taxon>unclassified sequences</taxon>
        <taxon>metagenomes</taxon>
        <taxon>ecological metagenomes</taxon>
    </lineage>
</organism>
<dbReference type="AlphaFoldDB" id="A0A6J6T3C6"/>